<evidence type="ECO:0000259" key="1">
    <source>
        <dbReference type="PROSITE" id="PS51186"/>
    </source>
</evidence>
<dbReference type="Gene3D" id="3.40.630.30">
    <property type="match status" value="1"/>
</dbReference>
<dbReference type="InterPro" id="IPR016181">
    <property type="entry name" value="Acyl_CoA_acyltransferase"/>
</dbReference>
<feature type="domain" description="N-acetyltransferase" evidence="1">
    <location>
        <begin position="143"/>
        <end position="284"/>
    </location>
</feature>
<evidence type="ECO:0000313" key="2">
    <source>
        <dbReference type="EMBL" id="KWX22103.1"/>
    </source>
</evidence>
<dbReference type="InterPro" id="IPR013653">
    <property type="entry name" value="GCN5-like_dom"/>
</dbReference>
<dbReference type="OrthoDB" id="5241264at2"/>
<gene>
    <name evidence="2" type="ORF">AFM11_21615</name>
    <name evidence="3" type="ORF">AWC31_04420</name>
</gene>
<dbReference type="InterPro" id="IPR016794">
    <property type="entry name" value="UCP21603_acetyltransf"/>
</dbReference>
<dbReference type="EMBL" id="LGTW01000015">
    <property type="protein sequence ID" value="KWX22103.1"/>
    <property type="molecule type" value="Genomic_DNA"/>
</dbReference>
<dbReference type="Pfam" id="PF08445">
    <property type="entry name" value="FR47"/>
    <property type="match status" value="1"/>
</dbReference>
<dbReference type="AlphaFoldDB" id="A0A132PIH4"/>
<dbReference type="Pfam" id="PF13312">
    <property type="entry name" value="DUF4081"/>
    <property type="match status" value="1"/>
</dbReference>
<evidence type="ECO:0000313" key="5">
    <source>
        <dbReference type="Proteomes" id="UP000193964"/>
    </source>
</evidence>
<dbReference type="Proteomes" id="UP000070612">
    <property type="component" value="Unassembled WGS sequence"/>
</dbReference>
<dbReference type="RefSeq" id="WP_067852381.1">
    <property type="nucleotide sequence ID" value="NZ_JACKUA010000026.1"/>
</dbReference>
<dbReference type="PIRSF" id="PIRSF021603">
    <property type="entry name" value="UCP21603_acetyltransf"/>
    <property type="match status" value="1"/>
</dbReference>
<evidence type="ECO:0000313" key="4">
    <source>
        <dbReference type="Proteomes" id="UP000070612"/>
    </source>
</evidence>
<organism evidence="2 4">
    <name type="scientific">Mycolicibacterium wolinskyi</name>
    <dbReference type="NCBI Taxonomy" id="59750"/>
    <lineage>
        <taxon>Bacteria</taxon>
        <taxon>Bacillati</taxon>
        <taxon>Actinomycetota</taxon>
        <taxon>Actinomycetes</taxon>
        <taxon>Mycobacteriales</taxon>
        <taxon>Mycobacteriaceae</taxon>
        <taxon>Mycolicibacterium</taxon>
    </lineage>
</organism>
<reference evidence="3 5" key="2">
    <citation type="submission" date="2016-01" db="EMBL/GenBank/DDBJ databases">
        <title>The new phylogeny of the genus Mycobacterium.</title>
        <authorList>
            <person name="Tarcisio F."/>
            <person name="Conor M."/>
            <person name="Antonella G."/>
            <person name="Elisabetta G."/>
            <person name="Giulia F.S."/>
            <person name="Sara T."/>
            <person name="Anna F."/>
            <person name="Clotilde B."/>
            <person name="Roberto B."/>
            <person name="Veronica D.S."/>
            <person name="Fabio R."/>
            <person name="Monica P."/>
            <person name="Olivier J."/>
            <person name="Enrico T."/>
            <person name="Nicola S."/>
        </authorList>
    </citation>
    <scope>NUCLEOTIDE SEQUENCE [LARGE SCALE GENOMIC DNA]</scope>
    <source>
        <strain evidence="3 5">ATCC 700010</strain>
    </source>
</reference>
<dbReference type="Proteomes" id="UP000193964">
    <property type="component" value="Unassembled WGS sequence"/>
</dbReference>
<dbReference type="PATRIC" id="fig|59750.3.peg.1671"/>
<sequence>MSAPPLFRLVDERRVSVVRDAAAVLQVLDEDPVGSCMVAARVAEYGVEPSAIGGELWTRRRVNESLCYAGPNLIPLRGDADDLKAFSDKAMSTARRCSSLVGRAELVLPMWQRLESVWGTARDVREQQPLMALNSMPQCPIDPAVRPVRIEELDAYLVAAIDMFIGEVGVDPRLGDGGRGYRRRIAGLIAAGRAWARFERGEVVFKAEVGSQSPAVGQIQGVWVHPDWRGHGLGTAGTAALAAAVVGAGRTASLYVNSYNTVARSTYARIGFEQVGTFATVLLD</sequence>
<proteinExistence type="predicted"/>
<dbReference type="PROSITE" id="PS51186">
    <property type="entry name" value="GNAT"/>
    <property type="match status" value="1"/>
</dbReference>
<comment type="caution">
    <text evidence="2">The sequence shown here is derived from an EMBL/GenBank/DDBJ whole genome shotgun (WGS) entry which is preliminary data.</text>
</comment>
<dbReference type="InterPro" id="IPR000182">
    <property type="entry name" value="GNAT_dom"/>
</dbReference>
<dbReference type="PANTHER" id="PTHR43072">
    <property type="entry name" value="N-ACETYLTRANSFERASE"/>
    <property type="match status" value="1"/>
</dbReference>
<dbReference type="InterPro" id="IPR025289">
    <property type="entry name" value="DUF4081"/>
</dbReference>
<accession>A0A132PIH4</accession>
<dbReference type="STRING" id="59750.AWC31_04420"/>
<reference evidence="2 4" key="1">
    <citation type="submission" date="2015-07" db="EMBL/GenBank/DDBJ databases">
        <title>A draft genome sequence of Mycobacterium wolinskyi.</title>
        <authorList>
            <person name="de Man T.J."/>
            <person name="Perry K.A."/>
            <person name="Coulliette A.D."/>
            <person name="Jensen B."/>
            <person name="Toney N.C."/>
            <person name="Limbago B.M."/>
            <person name="Noble-Wang J."/>
        </authorList>
    </citation>
    <scope>NUCLEOTIDE SEQUENCE [LARGE SCALE GENOMIC DNA]</scope>
    <source>
        <strain evidence="2 4">CDC_01</strain>
    </source>
</reference>
<dbReference type="PANTHER" id="PTHR43072:SF54">
    <property type="entry name" value="GCN5-RELATED N-ACETYLTRANSFERASE"/>
    <property type="match status" value="1"/>
</dbReference>
<keyword evidence="2" id="KW-0808">Transferase</keyword>
<evidence type="ECO:0000313" key="3">
    <source>
        <dbReference type="EMBL" id="ORX10545.1"/>
    </source>
</evidence>
<keyword evidence="4" id="KW-1185">Reference proteome</keyword>
<dbReference type="GO" id="GO:0016747">
    <property type="term" value="F:acyltransferase activity, transferring groups other than amino-acyl groups"/>
    <property type="evidence" value="ECO:0007669"/>
    <property type="project" value="InterPro"/>
</dbReference>
<dbReference type="EMBL" id="LQQA01000032">
    <property type="protein sequence ID" value="ORX10545.1"/>
    <property type="molecule type" value="Genomic_DNA"/>
</dbReference>
<name>A0A132PIH4_9MYCO</name>
<protein>
    <submittedName>
        <fullName evidence="2">GCN5 family acetyltransferase</fullName>
    </submittedName>
</protein>
<dbReference type="SUPFAM" id="SSF55729">
    <property type="entry name" value="Acyl-CoA N-acyltransferases (Nat)"/>
    <property type="match status" value="1"/>
</dbReference>